<dbReference type="InterPro" id="IPR000086">
    <property type="entry name" value="NUDIX_hydrolase_dom"/>
</dbReference>
<evidence type="ECO:0000256" key="10">
    <source>
        <dbReference type="ARBA" id="ARBA00022884"/>
    </source>
</evidence>
<keyword evidence="9" id="KW-0378">Hydrolase</keyword>
<evidence type="ECO:0000256" key="13">
    <source>
        <dbReference type="ARBA" id="ARBA00047661"/>
    </source>
</evidence>
<evidence type="ECO:0000256" key="16">
    <source>
        <dbReference type="ARBA" id="ARBA00078183"/>
    </source>
</evidence>
<comment type="similarity">
    <text evidence="5">Belongs to the Nudix hydrolase family. DCP2 subfamily.</text>
</comment>
<evidence type="ECO:0000313" key="19">
    <source>
        <dbReference type="EMBL" id="MFH4975263.1"/>
    </source>
</evidence>
<evidence type="ECO:0000259" key="18">
    <source>
        <dbReference type="PROSITE" id="PS51462"/>
    </source>
</evidence>
<dbReference type="Proteomes" id="UP001608902">
    <property type="component" value="Unassembled WGS sequence"/>
</dbReference>
<accession>A0ABD6E5G5</accession>
<comment type="catalytic activity">
    <reaction evidence="13">
        <text>a 5'-end (N(7)-methyl 5'-triphosphoguanosine)-ribonucleoside in mRNA + H2O = N(7)-methyl-GDP + a 5'-end phospho-ribonucleoside in mRNA + 2 H(+)</text>
        <dbReference type="Rhea" id="RHEA:67484"/>
        <dbReference type="Rhea" id="RHEA-COMP:15692"/>
        <dbReference type="Rhea" id="RHEA-COMP:17167"/>
        <dbReference type="ChEBI" id="CHEBI:15377"/>
        <dbReference type="ChEBI" id="CHEBI:15378"/>
        <dbReference type="ChEBI" id="CHEBI:63714"/>
        <dbReference type="ChEBI" id="CHEBI:138282"/>
        <dbReference type="ChEBI" id="CHEBI:156461"/>
        <dbReference type="EC" id="3.6.1.62"/>
    </reaction>
    <physiologicalReaction direction="left-to-right" evidence="13">
        <dbReference type="Rhea" id="RHEA:67485"/>
    </physiologicalReaction>
</comment>
<keyword evidence="20" id="KW-1185">Reference proteome</keyword>
<dbReference type="PANTHER" id="PTHR23114">
    <property type="entry name" value="M7GPPPN-MRNA HYDROLASE"/>
    <property type="match status" value="1"/>
</dbReference>
<dbReference type="FunFam" id="3.90.79.10:FF:000003">
    <property type="entry name" value="M7GpppN-mRNA hydrolase isoform 2"/>
    <property type="match status" value="1"/>
</dbReference>
<keyword evidence="10" id="KW-0694">RNA-binding</keyword>
<dbReference type="SMART" id="SM01125">
    <property type="entry name" value="DCP2"/>
    <property type="match status" value="1"/>
</dbReference>
<organism evidence="19 20">
    <name type="scientific">Gnathostoma spinigerum</name>
    <dbReference type="NCBI Taxonomy" id="75299"/>
    <lineage>
        <taxon>Eukaryota</taxon>
        <taxon>Metazoa</taxon>
        <taxon>Ecdysozoa</taxon>
        <taxon>Nematoda</taxon>
        <taxon>Chromadorea</taxon>
        <taxon>Rhabditida</taxon>
        <taxon>Spirurina</taxon>
        <taxon>Gnathostomatomorpha</taxon>
        <taxon>Gnathostomatoidea</taxon>
        <taxon>Gnathostomatidae</taxon>
        <taxon>Gnathostoma</taxon>
    </lineage>
</organism>
<evidence type="ECO:0000256" key="14">
    <source>
        <dbReference type="ARBA" id="ARBA00060003"/>
    </source>
</evidence>
<dbReference type="Gene3D" id="3.90.79.10">
    <property type="entry name" value="Nucleoside Triphosphate Pyrophosphohydrolase"/>
    <property type="match status" value="1"/>
</dbReference>
<comment type="cofactor">
    <cofactor evidence="1">
        <name>Mn(2+)</name>
        <dbReference type="ChEBI" id="CHEBI:29035"/>
    </cofactor>
</comment>
<evidence type="ECO:0000256" key="2">
    <source>
        <dbReference type="ARBA" id="ARBA00001946"/>
    </source>
</evidence>
<evidence type="ECO:0000256" key="4">
    <source>
        <dbReference type="ARBA" id="ARBA00004201"/>
    </source>
</evidence>
<keyword evidence="8" id="KW-0479">Metal-binding</keyword>
<proteinExistence type="inferred from homology"/>
<gene>
    <name evidence="19" type="ORF">AB6A40_001972</name>
</gene>
<comment type="subcellular location">
    <subcellularLocation>
        <location evidence="4">Cytoplasm</location>
        <location evidence="4">P-body</location>
    </subcellularLocation>
    <subcellularLocation>
        <location evidence="3">Nucleus</location>
    </subcellularLocation>
</comment>
<evidence type="ECO:0000256" key="15">
    <source>
        <dbReference type="ARBA" id="ARBA00068566"/>
    </source>
</evidence>
<evidence type="ECO:0000256" key="7">
    <source>
        <dbReference type="ARBA" id="ARBA00022553"/>
    </source>
</evidence>
<comment type="function">
    <text evidence="14">Decapping metalloenzyme that catalyzes the cleavage of the cap structure on mRNAs. Removes the 7-methyl guanine cap structure from mRNA molecules, yielding a 5'-phosphorylated mRNA fragment and 7m-GDP. Necessary for the degradation of mRNAs, both in normal mRNA turnover and in nonsense-mediated mRNA decay. Plays a role in replication-dependent histone mRNA degradation. Has higher activity towards mRNAs that lack a poly(A) tail. Has no activity towards a cap structure lacking an RNA moiety. The presence of a N(6)-methyladenosine methylation at the second transcribed position of mRNAs (N(6),2'-O-dimethyladenosine cap; m6A(m)) provides resistance to DCP2-mediated decapping. Blocks autophagy in nutrient-rich conditions by repressing the expression of ATG-related genes through degradation of their transcripts.</text>
</comment>
<dbReference type="GO" id="GO:0010629">
    <property type="term" value="P:negative regulation of gene expression"/>
    <property type="evidence" value="ECO:0007669"/>
    <property type="project" value="UniProtKB-ARBA"/>
</dbReference>
<evidence type="ECO:0000256" key="17">
    <source>
        <dbReference type="SAM" id="MobiDB-lite"/>
    </source>
</evidence>
<dbReference type="InterPro" id="IPR007722">
    <property type="entry name" value="DCP2_BoxA"/>
</dbReference>
<dbReference type="Gene3D" id="1.10.10.1050">
    <property type="entry name" value="Dcp2, box A domain"/>
    <property type="match status" value="1"/>
</dbReference>
<evidence type="ECO:0000256" key="8">
    <source>
        <dbReference type="ARBA" id="ARBA00022723"/>
    </source>
</evidence>
<keyword evidence="6" id="KW-0963">Cytoplasm</keyword>
<feature type="domain" description="Nudix hydrolase" evidence="18">
    <location>
        <begin position="179"/>
        <end position="311"/>
    </location>
</feature>
<dbReference type="InterPro" id="IPR020084">
    <property type="entry name" value="NUDIX_hydrolase_CS"/>
</dbReference>
<protein>
    <recommendedName>
        <fullName evidence="15">m7GpppN-mRNA hydrolase</fullName>
    </recommendedName>
    <alternativeName>
        <fullName evidence="16">mRNA-decapping enzyme 2</fullName>
    </alternativeName>
</protein>
<keyword evidence="12" id="KW-0539">Nucleus</keyword>
<evidence type="ECO:0000313" key="20">
    <source>
        <dbReference type="Proteomes" id="UP001608902"/>
    </source>
</evidence>
<dbReference type="GO" id="GO:0000932">
    <property type="term" value="C:P-body"/>
    <property type="evidence" value="ECO:0007669"/>
    <property type="project" value="UniProtKB-SubCell"/>
</dbReference>
<dbReference type="AlphaFoldDB" id="A0ABD6E5G5"/>
<dbReference type="PROSITE" id="PS00893">
    <property type="entry name" value="NUDIX_BOX"/>
    <property type="match status" value="1"/>
</dbReference>
<reference evidence="19 20" key="1">
    <citation type="submission" date="2024-08" db="EMBL/GenBank/DDBJ databases">
        <title>Gnathostoma spinigerum genome.</title>
        <authorList>
            <person name="Gonzalez-Bertolin B."/>
            <person name="Monzon S."/>
            <person name="Zaballos A."/>
            <person name="Jimenez P."/>
            <person name="Dekumyoy P."/>
            <person name="Varona S."/>
            <person name="Cuesta I."/>
            <person name="Sumanam S."/>
            <person name="Adisakwattana P."/>
            <person name="Gasser R.B."/>
            <person name="Hernandez-Gonzalez A."/>
            <person name="Young N.D."/>
            <person name="Perteguer M.J."/>
        </authorList>
    </citation>
    <scope>NUCLEOTIDE SEQUENCE [LARGE SCALE GENOMIC DNA]</scope>
    <source>
        <strain evidence="19">AL3</strain>
        <tissue evidence="19">Liver</tissue>
    </source>
</reference>
<dbReference type="GO" id="GO:0016071">
    <property type="term" value="P:mRNA metabolic process"/>
    <property type="evidence" value="ECO:0007669"/>
    <property type="project" value="UniProtKB-ARBA"/>
</dbReference>
<feature type="region of interest" description="Disordered" evidence="17">
    <location>
        <begin position="1"/>
        <end position="38"/>
    </location>
</feature>
<dbReference type="PANTHER" id="PTHR23114:SF17">
    <property type="entry name" value="M7GPPPN-MRNA HYDROLASE"/>
    <property type="match status" value="1"/>
</dbReference>
<dbReference type="CDD" id="cd03672">
    <property type="entry name" value="NUDIX_Dcp2p_Nudt20"/>
    <property type="match status" value="1"/>
</dbReference>
<dbReference type="Pfam" id="PF00293">
    <property type="entry name" value="NUDIX"/>
    <property type="match status" value="1"/>
</dbReference>
<comment type="cofactor">
    <cofactor evidence="2">
        <name>Mg(2+)</name>
        <dbReference type="ChEBI" id="CHEBI:18420"/>
    </cofactor>
</comment>
<keyword evidence="11" id="KW-0464">Manganese</keyword>
<keyword evidence="7" id="KW-0597">Phosphoprotein</keyword>
<dbReference type="PROSITE" id="PS51462">
    <property type="entry name" value="NUDIX"/>
    <property type="match status" value="1"/>
</dbReference>
<dbReference type="GO" id="GO:0046872">
    <property type="term" value="F:metal ion binding"/>
    <property type="evidence" value="ECO:0007669"/>
    <property type="project" value="UniProtKB-KW"/>
</dbReference>
<dbReference type="SUPFAM" id="SSF55811">
    <property type="entry name" value="Nudix"/>
    <property type="match status" value="1"/>
</dbReference>
<dbReference type="FunFam" id="1.10.10.1050:FF:000001">
    <property type="entry name" value="M7GpppN-mRNA hydrolase isoform 2"/>
    <property type="match status" value="1"/>
</dbReference>
<dbReference type="Pfam" id="PF05026">
    <property type="entry name" value="DCP2"/>
    <property type="match status" value="1"/>
</dbReference>
<dbReference type="GO" id="GO:0140933">
    <property type="term" value="F:5'-(N(7)-methylguanosine 5'-triphospho)-[mRNA] hydrolase activity"/>
    <property type="evidence" value="ECO:0007669"/>
    <property type="project" value="UniProtKB-EC"/>
</dbReference>
<feature type="compositionally biased region" description="Basic and acidic residues" evidence="17">
    <location>
        <begin position="18"/>
        <end position="32"/>
    </location>
</feature>
<dbReference type="InterPro" id="IPR044099">
    <property type="entry name" value="Dcp2_NUDIX"/>
</dbReference>
<dbReference type="GO" id="GO:0003723">
    <property type="term" value="F:RNA binding"/>
    <property type="evidence" value="ECO:0007669"/>
    <property type="project" value="UniProtKB-KW"/>
</dbReference>
<evidence type="ECO:0000256" key="9">
    <source>
        <dbReference type="ARBA" id="ARBA00022801"/>
    </source>
</evidence>
<dbReference type="SUPFAM" id="SSF140586">
    <property type="entry name" value="Dcp2 domain-like"/>
    <property type="match status" value="1"/>
</dbReference>
<evidence type="ECO:0000256" key="1">
    <source>
        <dbReference type="ARBA" id="ARBA00001936"/>
    </source>
</evidence>
<dbReference type="InterPro" id="IPR015797">
    <property type="entry name" value="NUDIX_hydrolase-like_dom_sf"/>
</dbReference>
<dbReference type="EMBL" id="JBGFUD010000804">
    <property type="protein sequence ID" value="MFH4975263.1"/>
    <property type="molecule type" value="Genomic_DNA"/>
</dbReference>
<name>A0ABD6E5G5_9BILA</name>
<dbReference type="GO" id="GO:0005634">
    <property type="term" value="C:nucleus"/>
    <property type="evidence" value="ECO:0007669"/>
    <property type="project" value="UniProtKB-SubCell"/>
</dbReference>
<sequence>MPRRTLYSPNSVGARMSKKLEKSAAKAEKGESMDFGNSNTAYDDVHRFCRTSIQKGDGTTQSTYGGSRAVGSSRLLRQPQHSYPSNLIPTDVLDDICFRFLINIPDEEKRNVIRICFQLELAHWFYIDFYCKSTDEVNTKCVSVGLRDFIRQVFHRCEFLSDFADRVDEVIDEWREYKSSVPTYGAILLDKTLNYVLLVHGYYAAKNSWGFPKGKVNENEDPMACAAREVLEEVGYDISEKMRHNQLIQKFINETMTRLYIIEDVPVDFPFSPRTRNEIGKIQWFPVWDLPVDRTQQKTAESVGYVPNSFYTVIPFVSELQAYISRQQNKRIRMKSEEGSPLNLSFRSASAFDPVPPQRKPELGTSVLNSLLYLNKKTDNINQPSGSAPSLFIDQNSPNSAFFKPVNSSDSIPLRMFSGDSFMQLLTNPPPPSDSQDMVGGKKVARPVPTHAKRVCPPIGVPVYEASRDWIDKRDTTQENITSSACGADTVTSSASHDSPNVCKYSEKRKETSAQRRARRMRNHKTGQNVSLEHISIPCDITTRAVEFNDCLSQCLAADAVSIVACDAWKNFKLDTSKIFLNVAQP</sequence>
<evidence type="ECO:0000256" key="12">
    <source>
        <dbReference type="ARBA" id="ARBA00023242"/>
    </source>
</evidence>
<evidence type="ECO:0000256" key="11">
    <source>
        <dbReference type="ARBA" id="ARBA00023211"/>
    </source>
</evidence>
<evidence type="ECO:0000256" key="3">
    <source>
        <dbReference type="ARBA" id="ARBA00004123"/>
    </source>
</evidence>
<evidence type="ECO:0000256" key="5">
    <source>
        <dbReference type="ARBA" id="ARBA00005279"/>
    </source>
</evidence>
<comment type="caution">
    <text evidence="19">The sequence shown here is derived from an EMBL/GenBank/DDBJ whole genome shotgun (WGS) entry which is preliminary data.</text>
</comment>
<evidence type="ECO:0000256" key="6">
    <source>
        <dbReference type="ARBA" id="ARBA00022490"/>
    </source>
</evidence>
<dbReference type="InterPro" id="IPR036189">
    <property type="entry name" value="DCP2_BoxA_sf"/>
</dbReference>